<dbReference type="SUPFAM" id="SSF48557">
    <property type="entry name" value="L-aspartase-like"/>
    <property type="match status" value="1"/>
</dbReference>
<dbReference type="RefSeq" id="WP_274350035.1">
    <property type="nucleotide sequence ID" value="NZ_JAQZSM010000001.1"/>
</dbReference>
<protein>
    <submittedName>
        <fullName evidence="3">Lyase family protein</fullName>
    </submittedName>
</protein>
<dbReference type="InterPro" id="IPR022761">
    <property type="entry name" value="Fumarate_lyase_N"/>
</dbReference>
<keyword evidence="4" id="KW-1185">Reference proteome</keyword>
<evidence type="ECO:0000259" key="2">
    <source>
        <dbReference type="Pfam" id="PF00206"/>
    </source>
</evidence>
<organism evidence="3 4">
    <name type="scientific">Roseinatronobacter alkalisoli</name>
    <dbReference type="NCBI Taxonomy" id="3028235"/>
    <lineage>
        <taxon>Bacteria</taxon>
        <taxon>Pseudomonadati</taxon>
        <taxon>Pseudomonadota</taxon>
        <taxon>Alphaproteobacteria</taxon>
        <taxon>Rhodobacterales</taxon>
        <taxon>Paracoccaceae</taxon>
        <taxon>Roseinatronobacter</taxon>
    </lineage>
</organism>
<evidence type="ECO:0000313" key="4">
    <source>
        <dbReference type="Proteomes" id="UP001431784"/>
    </source>
</evidence>
<dbReference type="PROSITE" id="PS00163">
    <property type="entry name" value="FUMARATE_LYASES"/>
    <property type="match status" value="1"/>
</dbReference>
<dbReference type="PANTHER" id="PTHR43172:SF2">
    <property type="entry name" value="ADENYLOSUCCINATE LYASE C-TERMINAL DOMAIN-CONTAINING PROTEIN"/>
    <property type="match status" value="1"/>
</dbReference>
<dbReference type="PANTHER" id="PTHR43172">
    <property type="entry name" value="ADENYLOSUCCINATE LYASE"/>
    <property type="match status" value="1"/>
</dbReference>
<dbReference type="Gene3D" id="1.10.40.30">
    <property type="entry name" value="Fumarase/aspartase (C-terminal domain)"/>
    <property type="match status" value="1"/>
</dbReference>
<feature type="domain" description="Fumarate lyase N-terminal" evidence="2">
    <location>
        <begin position="27"/>
        <end position="291"/>
    </location>
</feature>
<dbReference type="EMBL" id="JAQZSM010000001">
    <property type="protein sequence ID" value="MDD7969569.1"/>
    <property type="molecule type" value="Genomic_DNA"/>
</dbReference>
<dbReference type="Gene3D" id="1.20.200.10">
    <property type="entry name" value="Fumarase/aspartase (Central domain)"/>
    <property type="match status" value="1"/>
</dbReference>
<reference evidence="3" key="1">
    <citation type="submission" date="2023-02" db="EMBL/GenBank/DDBJ databases">
        <title>Description of Roseinatronobacter alkalisoli sp. nov., an alkaliphilic bacerium isolated from soda soil.</title>
        <authorList>
            <person name="Wei W."/>
        </authorList>
    </citation>
    <scope>NUCLEOTIDE SEQUENCE</scope>
    <source>
        <strain evidence="3">HJB301</strain>
    </source>
</reference>
<comment type="caution">
    <text evidence="3">The sequence shown here is derived from an EMBL/GenBank/DDBJ whole genome shotgun (WGS) entry which is preliminary data.</text>
</comment>
<dbReference type="InterPro" id="IPR000362">
    <property type="entry name" value="Fumarate_lyase_fam"/>
</dbReference>
<sequence length="440" mass="45457">MTPSPFDSALLGPLLGDADMAEILSETRFTAHMVAVEGALARACGTVGLIPQDSAARISDALLQTHVAPRDLGAGTAAAGVPVPALVKRLQAELGPDGQFLHWGATSQDIVDCAHILQWRDALTLLATRVTQVLDLMQTASTAHARTLMAGRTRSQVATPISFGLRIATWAQPLIALEAALPDLRARLLRVQFGGASGSASAVGGHGAALSAALAQELHLADAPCWHTDRSAIIALGGWLTAVSAALAKAARDLVIMGRSEIAEARAGQGGGSSTMPQKSNPVGAEAIITLADWTTCLQPALARAASPLEERDGAAWALEWLALPQMGMATAAALRHATELMASLKADPASMSMQLDAGHGAALAEAASFALAAHMPRPKAQELVKNALALAQADGISLPQALDRLDGAKGLADWAVTLSAQSQLAASEAMRTRIFAQRT</sequence>
<dbReference type="Proteomes" id="UP001431784">
    <property type="component" value="Unassembled WGS sequence"/>
</dbReference>
<gene>
    <name evidence="3" type="ORF">PUT78_00525</name>
</gene>
<name>A0ABT5T374_9RHOB</name>
<dbReference type="PRINTS" id="PR00145">
    <property type="entry name" value="ARGSUCLYASE"/>
</dbReference>
<evidence type="ECO:0000313" key="3">
    <source>
        <dbReference type="EMBL" id="MDD7969569.1"/>
    </source>
</evidence>
<accession>A0ABT5T374</accession>
<dbReference type="PRINTS" id="PR00149">
    <property type="entry name" value="FUMRATELYASE"/>
</dbReference>
<dbReference type="InterPro" id="IPR008948">
    <property type="entry name" value="L-Aspartase-like"/>
</dbReference>
<keyword evidence="3" id="KW-0456">Lyase</keyword>
<dbReference type="GO" id="GO:0016829">
    <property type="term" value="F:lyase activity"/>
    <property type="evidence" value="ECO:0007669"/>
    <property type="project" value="UniProtKB-KW"/>
</dbReference>
<dbReference type="InterPro" id="IPR020557">
    <property type="entry name" value="Fumarate_lyase_CS"/>
</dbReference>
<proteinExistence type="inferred from homology"/>
<comment type="similarity">
    <text evidence="1">Belongs to the class-II fumarase/aspartase family.</text>
</comment>
<evidence type="ECO:0000256" key="1">
    <source>
        <dbReference type="ARBA" id="ARBA00034772"/>
    </source>
</evidence>
<dbReference type="Pfam" id="PF00206">
    <property type="entry name" value="Lyase_1"/>
    <property type="match status" value="1"/>
</dbReference>